<dbReference type="InterPro" id="IPR011991">
    <property type="entry name" value="ArsR-like_HTH"/>
</dbReference>
<dbReference type="Proteomes" id="UP000317940">
    <property type="component" value="Unassembled WGS sequence"/>
</dbReference>
<dbReference type="InterPro" id="IPR000835">
    <property type="entry name" value="HTH_MarR-typ"/>
</dbReference>
<dbReference type="SUPFAM" id="SSF46785">
    <property type="entry name" value="Winged helix' DNA-binding domain"/>
    <property type="match status" value="1"/>
</dbReference>
<organism evidence="5 6">
    <name type="scientific">Kitasatospora viridis</name>
    <dbReference type="NCBI Taxonomy" id="281105"/>
    <lineage>
        <taxon>Bacteria</taxon>
        <taxon>Bacillati</taxon>
        <taxon>Actinomycetota</taxon>
        <taxon>Actinomycetes</taxon>
        <taxon>Kitasatosporales</taxon>
        <taxon>Streptomycetaceae</taxon>
        <taxon>Kitasatospora</taxon>
    </lineage>
</organism>
<dbReference type="InterPro" id="IPR039422">
    <property type="entry name" value="MarR/SlyA-like"/>
</dbReference>
<dbReference type="Gene3D" id="1.10.10.10">
    <property type="entry name" value="Winged helix-like DNA-binding domain superfamily/Winged helix DNA-binding domain"/>
    <property type="match status" value="1"/>
</dbReference>
<dbReference type="PANTHER" id="PTHR33164">
    <property type="entry name" value="TRANSCRIPTIONAL REGULATOR, MARR FAMILY"/>
    <property type="match status" value="1"/>
</dbReference>
<dbReference type="InterPro" id="IPR036390">
    <property type="entry name" value="WH_DNA-bd_sf"/>
</dbReference>
<protein>
    <submittedName>
        <fullName evidence="5">DNA-binding MarR family transcriptional regulator</fullName>
    </submittedName>
</protein>
<keyword evidence="1" id="KW-0805">Transcription regulation</keyword>
<dbReference type="EMBL" id="VIWT01000001">
    <property type="protein sequence ID" value="TWF97938.1"/>
    <property type="molecule type" value="Genomic_DNA"/>
</dbReference>
<gene>
    <name evidence="5" type="ORF">FHX73_111740</name>
</gene>
<evidence type="ECO:0000256" key="1">
    <source>
        <dbReference type="ARBA" id="ARBA00023015"/>
    </source>
</evidence>
<evidence type="ECO:0000256" key="2">
    <source>
        <dbReference type="ARBA" id="ARBA00023125"/>
    </source>
</evidence>
<dbReference type="Pfam" id="PF12802">
    <property type="entry name" value="MarR_2"/>
    <property type="match status" value="1"/>
</dbReference>
<sequence>MNGFRIGSPAPSGVRGGLVDTVRAPGAGALAANRTVGVDDRLTQRQEAAFREVEREVAVMFRRGRARSAEMSRLVHPQLEGMAYSLLAHLAEAGQVRVTDVGCHFGVGKATISRQIKALEELGLVSREPDPLDGRASLVSLTEDGASRYARAHEARLASFREMLCSWDPADLSRFGRLLARFNESVAAAPAPVAPEG</sequence>
<feature type="domain" description="HTH marR-type" evidence="4">
    <location>
        <begin position="39"/>
        <end position="184"/>
    </location>
</feature>
<evidence type="ECO:0000313" key="5">
    <source>
        <dbReference type="EMBL" id="TWF97938.1"/>
    </source>
</evidence>
<keyword evidence="2 5" id="KW-0238">DNA-binding</keyword>
<dbReference type="GO" id="GO:0003700">
    <property type="term" value="F:DNA-binding transcription factor activity"/>
    <property type="evidence" value="ECO:0007669"/>
    <property type="project" value="InterPro"/>
</dbReference>
<dbReference type="PROSITE" id="PS50995">
    <property type="entry name" value="HTH_MARR_2"/>
    <property type="match status" value="1"/>
</dbReference>
<dbReference type="SMART" id="SM00347">
    <property type="entry name" value="HTH_MARR"/>
    <property type="match status" value="1"/>
</dbReference>
<evidence type="ECO:0000259" key="4">
    <source>
        <dbReference type="PROSITE" id="PS50995"/>
    </source>
</evidence>
<dbReference type="GO" id="GO:0006950">
    <property type="term" value="P:response to stress"/>
    <property type="evidence" value="ECO:0007669"/>
    <property type="project" value="TreeGrafter"/>
</dbReference>
<dbReference type="AlphaFoldDB" id="A0A561UF15"/>
<dbReference type="InterPro" id="IPR036388">
    <property type="entry name" value="WH-like_DNA-bd_sf"/>
</dbReference>
<dbReference type="GO" id="GO:0003677">
    <property type="term" value="F:DNA binding"/>
    <property type="evidence" value="ECO:0007669"/>
    <property type="project" value="UniProtKB-KW"/>
</dbReference>
<keyword evidence="3" id="KW-0804">Transcription</keyword>
<dbReference type="PROSITE" id="PS01117">
    <property type="entry name" value="HTH_MARR_1"/>
    <property type="match status" value="1"/>
</dbReference>
<dbReference type="InterPro" id="IPR023187">
    <property type="entry name" value="Tscrpt_reg_MarR-type_CS"/>
</dbReference>
<accession>A0A561UF15</accession>
<dbReference type="CDD" id="cd00090">
    <property type="entry name" value="HTH_ARSR"/>
    <property type="match status" value="1"/>
</dbReference>
<dbReference type="PANTHER" id="PTHR33164:SF57">
    <property type="entry name" value="MARR-FAMILY TRANSCRIPTIONAL REGULATOR"/>
    <property type="match status" value="1"/>
</dbReference>
<name>A0A561UF15_9ACTN</name>
<reference evidence="5 6" key="1">
    <citation type="submission" date="2019-06" db="EMBL/GenBank/DDBJ databases">
        <title>Sequencing the genomes of 1000 actinobacteria strains.</title>
        <authorList>
            <person name="Klenk H.-P."/>
        </authorList>
    </citation>
    <scope>NUCLEOTIDE SEQUENCE [LARGE SCALE GENOMIC DNA]</scope>
    <source>
        <strain evidence="5 6">DSM 44826</strain>
    </source>
</reference>
<comment type="caution">
    <text evidence="5">The sequence shown here is derived from an EMBL/GenBank/DDBJ whole genome shotgun (WGS) entry which is preliminary data.</text>
</comment>
<keyword evidence="6" id="KW-1185">Reference proteome</keyword>
<evidence type="ECO:0000256" key="3">
    <source>
        <dbReference type="ARBA" id="ARBA00023163"/>
    </source>
</evidence>
<dbReference type="OrthoDB" id="9154853at2"/>
<evidence type="ECO:0000313" key="6">
    <source>
        <dbReference type="Proteomes" id="UP000317940"/>
    </source>
</evidence>
<dbReference type="RefSeq" id="WP_145904442.1">
    <property type="nucleotide sequence ID" value="NZ_VIWT01000001.1"/>
</dbReference>
<proteinExistence type="predicted"/>